<evidence type="ECO:0000256" key="1">
    <source>
        <dbReference type="SAM" id="SignalP"/>
    </source>
</evidence>
<protein>
    <submittedName>
        <fullName evidence="2">Uncharacterized protein</fullName>
    </submittedName>
</protein>
<keyword evidence="1" id="KW-0732">Signal</keyword>
<reference evidence="2" key="2">
    <citation type="submission" date="2020-05" db="UniProtKB">
        <authorList>
            <consortium name="EnsemblMetazoa"/>
        </authorList>
    </citation>
    <scope>IDENTIFICATION</scope>
    <source>
        <strain evidence="2">CM1001059</strain>
    </source>
</reference>
<evidence type="ECO:0000313" key="2">
    <source>
        <dbReference type="EnsemblMetazoa" id="AMEC014687-PA"/>
    </source>
</evidence>
<sequence length="166" mass="17867">MRITTLHAAFWSIKQMLFLFLAPMSSRCGFQVQGLLVDDMSGQGGLMHGTTVGGQIAGLLLGDDGHGRLVSVRCGVGNWSSGNGSDRGLVSVVPRGYNSGVRIILYPVTDRNRRQMLHRCSIAPVGDGRSLDGNGNGHHDYSCDALFGGEISINRDRTVVYDPYGQ</sequence>
<reference evidence="3" key="1">
    <citation type="submission" date="2014-01" db="EMBL/GenBank/DDBJ databases">
        <title>The Genome Sequence of Anopheles melas CM1001059_A (V2).</title>
        <authorList>
            <consortium name="The Broad Institute Genomics Platform"/>
            <person name="Neafsey D.E."/>
            <person name="Besansky N."/>
            <person name="Howell P."/>
            <person name="Walton C."/>
            <person name="Young S.K."/>
            <person name="Zeng Q."/>
            <person name="Gargeya S."/>
            <person name="Fitzgerald M."/>
            <person name="Haas B."/>
            <person name="Abouelleil A."/>
            <person name="Allen A.W."/>
            <person name="Alvarado L."/>
            <person name="Arachchi H.M."/>
            <person name="Berlin A.M."/>
            <person name="Chapman S.B."/>
            <person name="Gainer-Dewar J."/>
            <person name="Goldberg J."/>
            <person name="Griggs A."/>
            <person name="Gujja S."/>
            <person name="Hansen M."/>
            <person name="Howarth C."/>
            <person name="Imamovic A."/>
            <person name="Ireland A."/>
            <person name="Larimer J."/>
            <person name="McCowan C."/>
            <person name="Murphy C."/>
            <person name="Pearson M."/>
            <person name="Poon T.W."/>
            <person name="Priest M."/>
            <person name="Roberts A."/>
            <person name="Saif S."/>
            <person name="Shea T."/>
            <person name="Sisk P."/>
            <person name="Sykes S."/>
            <person name="Wortman J."/>
            <person name="Nusbaum C."/>
            <person name="Birren B."/>
        </authorList>
    </citation>
    <scope>NUCLEOTIDE SEQUENCE [LARGE SCALE GENOMIC DNA]</scope>
    <source>
        <strain evidence="3">CM1001059</strain>
    </source>
</reference>
<dbReference type="Proteomes" id="UP000075902">
    <property type="component" value="Unassembled WGS sequence"/>
</dbReference>
<name>A0A182U699_9DIPT</name>
<keyword evidence="3" id="KW-1185">Reference proteome</keyword>
<feature type="signal peptide" evidence="1">
    <location>
        <begin position="1"/>
        <end position="28"/>
    </location>
</feature>
<dbReference type="VEuPathDB" id="VectorBase:AMEC014687"/>
<dbReference type="EnsemblMetazoa" id="AMEC014687-RA">
    <property type="protein sequence ID" value="AMEC014687-PA"/>
    <property type="gene ID" value="AMEC014687"/>
</dbReference>
<dbReference type="AlphaFoldDB" id="A0A182U699"/>
<feature type="chain" id="PRO_5008137859" evidence="1">
    <location>
        <begin position="29"/>
        <end position="166"/>
    </location>
</feature>
<proteinExistence type="predicted"/>
<organism evidence="2 3">
    <name type="scientific">Anopheles melas</name>
    <dbReference type="NCBI Taxonomy" id="34690"/>
    <lineage>
        <taxon>Eukaryota</taxon>
        <taxon>Metazoa</taxon>
        <taxon>Ecdysozoa</taxon>
        <taxon>Arthropoda</taxon>
        <taxon>Hexapoda</taxon>
        <taxon>Insecta</taxon>
        <taxon>Pterygota</taxon>
        <taxon>Neoptera</taxon>
        <taxon>Endopterygota</taxon>
        <taxon>Diptera</taxon>
        <taxon>Nematocera</taxon>
        <taxon>Culicoidea</taxon>
        <taxon>Culicidae</taxon>
        <taxon>Anophelinae</taxon>
        <taxon>Anopheles</taxon>
    </lineage>
</organism>
<accession>A0A182U699</accession>
<evidence type="ECO:0000313" key="3">
    <source>
        <dbReference type="Proteomes" id="UP000075902"/>
    </source>
</evidence>